<evidence type="ECO:0000259" key="7">
    <source>
        <dbReference type="PROSITE" id="PS50011"/>
    </source>
</evidence>
<keyword evidence="4" id="KW-0067">ATP-binding</keyword>
<accession>A0ABP8AR64</accession>
<keyword evidence="3" id="KW-0418">Kinase</keyword>
<dbReference type="PROSITE" id="PS50011">
    <property type="entry name" value="PROTEIN_KINASE_DOM"/>
    <property type="match status" value="1"/>
</dbReference>
<name>A0ABP8AR64_9ACTN</name>
<proteinExistence type="predicted"/>
<keyword evidence="9" id="KW-1185">Reference proteome</keyword>
<organism evidence="8 9">
    <name type="scientific">Streptosporangium oxazolinicum</name>
    <dbReference type="NCBI Taxonomy" id="909287"/>
    <lineage>
        <taxon>Bacteria</taxon>
        <taxon>Bacillati</taxon>
        <taxon>Actinomycetota</taxon>
        <taxon>Actinomycetes</taxon>
        <taxon>Streptosporangiales</taxon>
        <taxon>Streptosporangiaceae</taxon>
        <taxon>Streptosporangium</taxon>
    </lineage>
</organism>
<evidence type="ECO:0000256" key="4">
    <source>
        <dbReference type="ARBA" id="ARBA00022840"/>
    </source>
</evidence>
<dbReference type="SUPFAM" id="SSF56112">
    <property type="entry name" value="Protein kinase-like (PK-like)"/>
    <property type="match status" value="1"/>
</dbReference>
<protein>
    <recommendedName>
        <fullName evidence="7">Protein kinase domain-containing protein</fullName>
    </recommendedName>
</protein>
<keyword evidence="6" id="KW-0472">Membrane</keyword>
<evidence type="ECO:0000313" key="9">
    <source>
        <dbReference type="Proteomes" id="UP001501251"/>
    </source>
</evidence>
<keyword evidence="2" id="KW-0547">Nucleotide-binding</keyword>
<comment type="caution">
    <text evidence="8">The sequence shown here is derived from an EMBL/GenBank/DDBJ whole genome shotgun (WGS) entry which is preliminary data.</text>
</comment>
<dbReference type="CDD" id="cd14014">
    <property type="entry name" value="STKc_PknB_like"/>
    <property type="match status" value="1"/>
</dbReference>
<dbReference type="Gene3D" id="3.30.200.20">
    <property type="entry name" value="Phosphorylase Kinase, domain 1"/>
    <property type="match status" value="1"/>
</dbReference>
<dbReference type="Gene3D" id="1.10.510.10">
    <property type="entry name" value="Transferase(Phosphotransferase) domain 1"/>
    <property type="match status" value="1"/>
</dbReference>
<evidence type="ECO:0000256" key="6">
    <source>
        <dbReference type="SAM" id="Phobius"/>
    </source>
</evidence>
<dbReference type="InterPro" id="IPR000719">
    <property type="entry name" value="Prot_kinase_dom"/>
</dbReference>
<keyword evidence="6" id="KW-0812">Transmembrane</keyword>
<sequence>MRLRSKNLGFATGLYGAFLLAYATIASVMDDGNPATEVEAPVNAAAGVWLLVGWLGGTAHALFLRSKVFRSQPRHPAPSVAWGRDPAPPPSYRRPTVPPAPPSYRAPAGPPPSFPRPSWNDMGAMPVSRSLDGLGIDRIKPYVLTRKIGEGGQGAVYLAHGPDGQPVAIKVLHNRIIGGAAERESFVKEAAMARRVRPFATARVIDVGVIEDLAYIVSEYVPGPSLERLVRDEGPRDGDSLTRLAIGTVAALNGIHAADVVHRDFKPANVLVGPDGPRVIDFGIARAVDRFTMTSGGLRGTLIYMSPEQISGDPVGPASDIFSWASTMLFGATGRHAFDGASHPHIYRMILQHHPDLSVLPAALRDPVAACLAKDPRARPTAAEVMMAVTG</sequence>
<dbReference type="Proteomes" id="UP001501251">
    <property type="component" value="Unassembled WGS sequence"/>
</dbReference>
<evidence type="ECO:0000313" key="8">
    <source>
        <dbReference type="EMBL" id="GAA4188108.1"/>
    </source>
</evidence>
<keyword evidence="6" id="KW-1133">Transmembrane helix</keyword>
<dbReference type="Pfam" id="PF00069">
    <property type="entry name" value="Pkinase"/>
    <property type="match status" value="1"/>
</dbReference>
<evidence type="ECO:0000256" key="3">
    <source>
        <dbReference type="ARBA" id="ARBA00022777"/>
    </source>
</evidence>
<dbReference type="EMBL" id="BAABAQ010000003">
    <property type="protein sequence ID" value="GAA4188108.1"/>
    <property type="molecule type" value="Genomic_DNA"/>
</dbReference>
<feature type="transmembrane region" description="Helical" evidence="6">
    <location>
        <begin position="47"/>
        <end position="64"/>
    </location>
</feature>
<dbReference type="PANTHER" id="PTHR43289">
    <property type="entry name" value="MITOGEN-ACTIVATED PROTEIN KINASE KINASE KINASE 20-RELATED"/>
    <property type="match status" value="1"/>
</dbReference>
<evidence type="ECO:0000256" key="1">
    <source>
        <dbReference type="ARBA" id="ARBA00022679"/>
    </source>
</evidence>
<dbReference type="PANTHER" id="PTHR43289:SF34">
    <property type="entry name" value="SERINE_THREONINE-PROTEIN KINASE YBDM-RELATED"/>
    <property type="match status" value="1"/>
</dbReference>
<feature type="region of interest" description="Disordered" evidence="5">
    <location>
        <begin position="73"/>
        <end position="116"/>
    </location>
</feature>
<feature type="compositionally biased region" description="Pro residues" evidence="5">
    <location>
        <begin position="86"/>
        <end position="115"/>
    </location>
</feature>
<evidence type="ECO:0000256" key="2">
    <source>
        <dbReference type="ARBA" id="ARBA00022741"/>
    </source>
</evidence>
<reference evidence="9" key="1">
    <citation type="journal article" date="2019" name="Int. J. Syst. Evol. Microbiol.">
        <title>The Global Catalogue of Microorganisms (GCM) 10K type strain sequencing project: providing services to taxonomists for standard genome sequencing and annotation.</title>
        <authorList>
            <consortium name="The Broad Institute Genomics Platform"/>
            <consortium name="The Broad Institute Genome Sequencing Center for Infectious Disease"/>
            <person name="Wu L."/>
            <person name="Ma J."/>
        </authorList>
    </citation>
    <scope>NUCLEOTIDE SEQUENCE [LARGE SCALE GENOMIC DNA]</scope>
    <source>
        <strain evidence="9">JCM 17388</strain>
    </source>
</reference>
<feature type="domain" description="Protein kinase" evidence="7">
    <location>
        <begin position="142"/>
        <end position="391"/>
    </location>
</feature>
<evidence type="ECO:0000256" key="5">
    <source>
        <dbReference type="SAM" id="MobiDB-lite"/>
    </source>
</evidence>
<keyword evidence="1" id="KW-0808">Transferase</keyword>
<dbReference type="PROSITE" id="PS00108">
    <property type="entry name" value="PROTEIN_KINASE_ST"/>
    <property type="match status" value="1"/>
</dbReference>
<gene>
    <name evidence="8" type="ORF">GCM10022252_22830</name>
</gene>
<dbReference type="InterPro" id="IPR008271">
    <property type="entry name" value="Ser/Thr_kinase_AS"/>
</dbReference>
<dbReference type="InterPro" id="IPR011009">
    <property type="entry name" value="Kinase-like_dom_sf"/>
</dbReference>